<dbReference type="EMBL" id="QLNT01000015">
    <property type="protein sequence ID" value="KAF3067640.1"/>
    <property type="molecule type" value="Genomic_DNA"/>
</dbReference>
<reference evidence="6 7" key="1">
    <citation type="submission" date="2018-06" db="EMBL/GenBank/DDBJ databases">
        <title>Genome analysis of cellulolytic fungus Trichoderma lentiforme CFAM-422.</title>
        <authorList>
            <person name="Steindorff A.S."/>
            <person name="Formighieri E.F."/>
            <person name="Midorikawa G.E.O."/>
            <person name="Tamietti M.S."/>
            <person name="Ramos E.Z."/>
            <person name="Silva A.S."/>
            <person name="Bon E.P.S."/>
            <person name="Mendes T.D."/>
            <person name="Damaso M.C.T."/>
            <person name="Favaro L.C.L."/>
        </authorList>
    </citation>
    <scope>NUCLEOTIDE SEQUENCE [LARGE SCALE GENOMIC DNA]</scope>
    <source>
        <strain evidence="6 7">CFAM-422</strain>
    </source>
</reference>
<feature type="region of interest" description="Disordered" evidence="5">
    <location>
        <begin position="1"/>
        <end position="65"/>
    </location>
</feature>
<dbReference type="Gene3D" id="3.40.50.150">
    <property type="entry name" value="Vaccinia Virus protein VP39"/>
    <property type="match status" value="1"/>
</dbReference>
<dbReference type="InterPro" id="IPR029063">
    <property type="entry name" value="SAM-dependent_MTases_sf"/>
</dbReference>
<keyword evidence="2" id="KW-0808">Transferase</keyword>
<comment type="similarity">
    <text evidence="4">Belongs to the methyltransferase superfamily. LaeA methyltransferase family.</text>
</comment>
<dbReference type="InterPro" id="IPR023576">
    <property type="entry name" value="UbiE/COQ5_MeTrFase_CS"/>
</dbReference>
<evidence type="ECO:0000256" key="3">
    <source>
        <dbReference type="ARBA" id="ARBA00022691"/>
    </source>
</evidence>
<evidence type="ECO:0000256" key="5">
    <source>
        <dbReference type="SAM" id="MobiDB-lite"/>
    </source>
</evidence>
<keyword evidence="1" id="KW-0489">Methyltransferase</keyword>
<feature type="compositionally biased region" description="Acidic residues" evidence="5">
    <location>
        <begin position="45"/>
        <end position="54"/>
    </location>
</feature>
<comment type="caution">
    <text evidence="6">The sequence shown here is derived from an EMBL/GenBank/DDBJ whole genome shotgun (WGS) entry which is preliminary data.</text>
</comment>
<keyword evidence="3" id="KW-0949">S-adenosyl-L-methionine</keyword>
<protein>
    <submittedName>
        <fullName evidence="6">Secondary metabolism regulator LAE1</fullName>
    </submittedName>
</protein>
<evidence type="ECO:0000256" key="1">
    <source>
        <dbReference type="ARBA" id="ARBA00022603"/>
    </source>
</evidence>
<keyword evidence="7" id="KW-1185">Reference proteome</keyword>
<accession>A0A9P4XBR9</accession>
<evidence type="ECO:0000256" key="4">
    <source>
        <dbReference type="ARBA" id="ARBA00038158"/>
    </source>
</evidence>
<dbReference type="SUPFAM" id="SSF53335">
    <property type="entry name" value="S-adenosyl-L-methionine-dependent methyltransferases"/>
    <property type="match status" value="1"/>
</dbReference>
<evidence type="ECO:0000313" key="6">
    <source>
        <dbReference type="EMBL" id="KAF3067640.1"/>
    </source>
</evidence>
<feature type="compositionally biased region" description="Basic and acidic residues" evidence="5">
    <location>
        <begin position="31"/>
        <end position="44"/>
    </location>
</feature>
<dbReference type="GO" id="GO:0008168">
    <property type="term" value="F:methyltransferase activity"/>
    <property type="evidence" value="ECO:0007669"/>
    <property type="project" value="UniProtKB-KW"/>
</dbReference>
<dbReference type="AlphaFoldDB" id="A0A9P4XBR9"/>
<dbReference type="PANTHER" id="PTHR43591">
    <property type="entry name" value="METHYLTRANSFERASE"/>
    <property type="match status" value="1"/>
</dbReference>
<sequence>MDKSPGQSPPGAAGGSSQQEEHAAEGILPADHWREVSQREGNRPEDDDYDDDGDSALGSDAGSSTASITSSILQYREIHGRRFHGETGTAQYWQSNDEAANESLDINKIQHSYGRDSELELISAYDSHHALTMAMGDKLLMAPLVQENIKKALDIGTGTGIWAIDFADEYPDAQIIGTDISPIQPTWVPPNLQFEIEDCTQDWTFRSQDFDYVHMRWLLGSIQDWDALMRQAYRVLRPGGYIESLETSAIMTSDDGTVTEECPMGQWGKFFISGGKKIGRSFTVVEDETQRKSIEAAGFVDIQEFNFKMPIGGWAKDPKLKELGQVAQMVLERDVEGYIVFMANTLGWTREEILVYISMLRRDVRSKNFHAYYNQKVVWARKPLDGEKR</sequence>
<organism evidence="6 7">
    <name type="scientific">Trichoderma lentiforme</name>
    <dbReference type="NCBI Taxonomy" id="1567552"/>
    <lineage>
        <taxon>Eukaryota</taxon>
        <taxon>Fungi</taxon>
        <taxon>Dikarya</taxon>
        <taxon>Ascomycota</taxon>
        <taxon>Pezizomycotina</taxon>
        <taxon>Sordariomycetes</taxon>
        <taxon>Hypocreomycetidae</taxon>
        <taxon>Hypocreales</taxon>
        <taxon>Hypocreaceae</taxon>
        <taxon>Trichoderma</taxon>
    </lineage>
</organism>
<gene>
    <name evidence="6" type="ORF">CFAM422_008593</name>
</gene>
<dbReference type="Proteomes" id="UP000801864">
    <property type="component" value="Unassembled WGS sequence"/>
</dbReference>
<evidence type="ECO:0000256" key="2">
    <source>
        <dbReference type="ARBA" id="ARBA00022679"/>
    </source>
</evidence>
<dbReference type="PANTHER" id="PTHR43591:SF10">
    <property type="entry name" value="ABC TRANSMEMBRANE TYPE-1 DOMAIN-CONTAINING PROTEIN-RELATED"/>
    <property type="match status" value="1"/>
</dbReference>
<dbReference type="Pfam" id="PF13489">
    <property type="entry name" value="Methyltransf_23"/>
    <property type="match status" value="1"/>
</dbReference>
<evidence type="ECO:0000313" key="7">
    <source>
        <dbReference type="Proteomes" id="UP000801864"/>
    </source>
</evidence>
<dbReference type="GO" id="GO:0032259">
    <property type="term" value="P:methylation"/>
    <property type="evidence" value="ECO:0007669"/>
    <property type="project" value="UniProtKB-KW"/>
</dbReference>
<proteinExistence type="inferred from homology"/>
<dbReference type="PROSITE" id="PS01184">
    <property type="entry name" value="UBIE_2"/>
    <property type="match status" value="1"/>
</dbReference>
<dbReference type="CDD" id="cd02440">
    <property type="entry name" value="AdoMet_MTases"/>
    <property type="match status" value="1"/>
</dbReference>
<feature type="compositionally biased region" description="Low complexity" evidence="5">
    <location>
        <begin position="55"/>
        <end position="65"/>
    </location>
</feature>
<feature type="compositionally biased region" description="Low complexity" evidence="5">
    <location>
        <begin position="1"/>
        <end position="18"/>
    </location>
</feature>
<name>A0A9P4XBR9_9HYPO</name>